<comment type="caution">
    <text evidence="2">The sequence shown here is derived from an EMBL/GenBank/DDBJ whole genome shotgun (WGS) entry which is preliminary data.</text>
</comment>
<dbReference type="InterPro" id="IPR011330">
    <property type="entry name" value="Glyco_hydro/deAcase_b/a-brl"/>
</dbReference>
<keyword evidence="3" id="KW-1185">Reference proteome</keyword>
<proteinExistence type="predicted"/>
<evidence type="ECO:0000256" key="1">
    <source>
        <dbReference type="SAM" id="MobiDB-lite"/>
    </source>
</evidence>
<gene>
    <name evidence="2" type="ORF">ITX44_05620</name>
</gene>
<evidence type="ECO:0000313" key="3">
    <source>
        <dbReference type="Proteomes" id="UP000749040"/>
    </source>
</evidence>
<dbReference type="PANTHER" id="PTHR43123:SF4">
    <property type="entry name" value="POLYSACCHARIDE DEACETYLASE"/>
    <property type="match status" value="1"/>
</dbReference>
<feature type="region of interest" description="Disordered" evidence="1">
    <location>
        <begin position="290"/>
        <end position="310"/>
    </location>
</feature>
<dbReference type="Proteomes" id="UP000749040">
    <property type="component" value="Unassembled WGS sequence"/>
</dbReference>
<dbReference type="RefSeq" id="WP_205355919.1">
    <property type="nucleotide sequence ID" value="NZ_JADKYB010000003.1"/>
</dbReference>
<name>A0ABS2TPX9_9ACTN</name>
<protein>
    <submittedName>
        <fullName evidence="2">Polysaccharide deacetylase family protein</fullName>
    </submittedName>
</protein>
<sequence length="310" mass="33623">MTGDRYAYASIGQRPRGCWPNRRRLAVYIAVGVEEYRFGDGHVEDLLPGVPHPDLVNRSWRDYGNRVGVFRLLDRLTGLGLPPTVLLNTMVYDTAPAVTDAARAAGAEIIGHGITNSDSLADMTEAAEREYLRAVAARVRAEEGTAPGGWSSPWLAHTPRTVDLLAETGYRYLLDLRPDDQPVWLASAGGPVLAIPYALELNDSSTIVGRQASATEFADMIVDEFDELRAAAEDRPLVMSIVVHSYISGAPFRLRQLSRALSHLAAHADGVWFTQPRHIHRAFASAVPAAPAAPAAGGTTEDQEASHVRP</sequence>
<accession>A0ABS2TPX9</accession>
<dbReference type="CDD" id="cd10979">
    <property type="entry name" value="CE4_PuuE_like"/>
    <property type="match status" value="1"/>
</dbReference>
<evidence type="ECO:0000313" key="2">
    <source>
        <dbReference type="EMBL" id="MBM9504023.1"/>
    </source>
</evidence>
<dbReference type="Gene3D" id="3.20.20.370">
    <property type="entry name" value="Glycoside hydrolase/deacetylase"/>
    <property type="match status" value="1"/>
</dbReference>
<dbReference type="EMBL" id="JADKYB010000003">
    <property type="protein sequence ID" value="MBM9504023.1"/>
    <property type="molecule type" value="Genomic_DNA"/>
</dbReference>
<reference evidence="2 3" key="1">
    <citation type="submission" date="2021-01" db="EMBL/GenBank/DDBJ databases">
        <title>Streptomyces acididurans sp. nov., isolated from a peat swamp forest soil.</title>
        <authorList>
            <person name="Chantavorakit T."/>
            <person name="Duangmal K."/>
        </authorList>
    </citation>
    <scope>NUCLEOTIDE SEQUENCE [LARGE SCALE GENOMIC DNA]</scope>
    <source>
        <strain evidence="2 3">KK5PA1</strain>
    </source>
</reference>
<organism evidence="2 3">
    <name type="scientific">Actinacidiphila acididurans</name>
    <dbReference type="NCBI Taxonomy" id="2784346"/>
    <lineage>
        <taxon>Bacteria</taxon>
        <taxon>Bacillati</taxon>
        <taxon>Actinomycetota</taxon>
        <taxon>Actinomycetes</taxon>
        <taxon>Kitasatosporales</taxon>
        <taxon>Streptomycetaceae</taxon>
        <taxon>Actinacidiphila</taxon>
    </lineage>
</organism>
<dbReference type="PANTHER" id="PTHR43123">
    <property type="entry name" value="POLYSACCHARIDE DEACETYLASE-RELATED"/>
    <property type="match status" value="1"/>
</dbReference>
<dbReference type="SUPFAM" id="SSF88713">
    <property type="entry name" value="Glycoside hydrolase/deacetylase"/>
    <property type="match status" value="1"/>
</dbReference>